<evidence type="ECO:0000313" key="1">
    <source>
        <dbReference type="EMBL" id="MBM3094975.1"/>
    </source>
</evidence>
<protein>
    <submittedName>
        <fullName evidence="1">Uncharacterized protein</fullName>
    </submittedName>
</protein>
<evidence type="ECO:0000313" key="2">
    <source>
        <dbReference type="Proteomes" id="UP000744980"/>
    </source>
</evidence>
<dbReference type="Proteomes" id="UP000744980">
    <property type="component" value="Unassembled WGS sequence"/>
</dbReference>
<gene>
    <name evidence="1" type="ORF">GFB56_30005</name>
</gene>
<comment type="caution">
    <text evidence="1">The sequence shown here is derived from an EMBL/GenBank/DDBJ whole genome shotgun (WGS) entry which is preliminary data.</text>
</comment>
<dbReference type="AlphaFoldDB" id="A0AAW4FU67"/>
<organism evidence="1 2">
    <name type="scientific">Ensifer canadensis</name>
    <dbReference type="NCBI Taxonomy" id="555315"/>
    <lineage>
        <taxon>Bacteria</taxon>
        <taxon>Pseudomonadati</taxon>
        <taxon>Pseudomonadota</taxon>
        <taxon>Alphaproteobacteria</taxon>
        <taxon>Hyphomicrobiales</taxon>
        <taxon>Rhizobiaceae</taxon>
        <taxon>Sinorhizobium/Ensifer group</taxon>
        <taxon>Ensifer</taxon>
    </lineage>
</organism>
<keyword evidence="2" id="KW-1185">Reference proteome</keyword>
<dbReference type="EMBL" id="WXFA01000035">
    <property type="protein sequence ID" value="MBM3094975.1"/>
    <property type="molecule type" value="Genomic_DNA"/>
</dbReference>
<accession>A0AAW4FU67</accession>
<proteinExistence type="predicted"/>
<dbReference type="RefSeq" id="WP_203529470.1">
    <property type="nucleotide sequence ID" value="NZ_CP083373.1"/>
</dbReference>
<name>A0AAW4FU67_9HYPH</name>
<sequence>MKLSRPAFAKIYPEAEQLPGAQTDYQYTRRFRATERAEATVMRAALLVPGDERLDMRFACISRPKQQDFWTVVRQYRFFFAPFRR</sequence>
<reference evidence="1 2" key="1">
    <citation type="submission" date="2020-01" db="EMBL/GenBank/DDBJ databases">
        <title>Draft genome assembly of Ensifer adhaerens T173.</title>
        <authorList>
            <person name="Craig J.E."/>
            <person name="Stinchcombe J.R."/>
        </authorList>
    </citation>
    <scope>NUCLEOTIDE SEQUENCE [LARGE SCALE GENOMIC DNA]</scope>
    <source>
        <strain evidence="1 2">T173</strain>
    </source>
</reference>